<keyword evidence="7" id="KW-0966">Cell projection</keyword>
<comment type="function">
    <text evidence="4">Flagellin is the subunit protein which polymerizes to form the filaments of bacterial flagella.</text>
</comment>
<dbReference type="OrthoDB" id="9796789at2"/>
<dbReference type="Gene3D" id="1.20.1330.10">
    <property type="entry name" value="f41 fragment of flagellin, N-terminal domain"/>
    <property type="match status" value="2"/>
</dbReference>
<dbReference type="GO" id="GO:0009288">
    <property type="term" value="C:bacterial-type flagellum"/>
    <property type="evidence" value="ECO:0007669"/>
    <property type="project" value="UniProtKB-SubCell"/>
</dbReference>
<keyword evidence="8" id="KW-1185">Reference proteome</keyword>
<proteinExistence type="inferred from homology"/>
<evidence type="ECO:0000259" key="5">
    <source>
        <dbReference type="Pfam" id="PF00669"/>
    </source>
</evidence>
<gene>
    <name evidence="7" type="ORF">Kalk_04050</name>
</gene>
<comment type="subcellular location">
    <subcellularLocation>
        <location evidence="4">Secreted</location>
    </subcellularLocation>
    <subcellularLocation>
        <location evidence="4">Bacterial flagellum</location>
    </subcellularLocation>
</comment>
<feature type="domain" description="Flagellin N-terminal" evidence="5">
    <location>
        <begin position="5"/>
        <end position="141"/>
    </location>
</feature>
<evidence type="ECO:0000256" key="1">
    <source>
        <dbReference type="ARBA" id="ARBA00005709"/>
    </source>
</evidence>
<keyword evidence="3 4" id="KW-0975">Bacterial flagellum</keyword>
<protein>
    <recommendedName>
        <fullName evidence="4">Flagellin</fullName>
    </recommendedName>
</protein>
<comment type="similarity">
    <text evidence="1 4">Belongs to the bacterial flagellin family.</text>
</comment>
<keyword evidence="2 4" id="KW-0964">Secreted</keyword>
<dbReference type="Gene3D" id="6.10.10.10">
    <property type="entry name" value="Flagellar export chaperone, C-terminal domain"/>
    <property type="match status" value="1"/>
</dbReference>
<dbReference type="PANTHER" id="PTHR42792">
    <property type="entry name" value="FLAGELLIN"/>
    <property type="match status" value="1"/>
</dbReference>
<feature type="domain" description="Flagellin C-terminal" evidence="6">
    <location>
        <begin position="446"/>
        <end position="531"/>
    </location>
</feature>
<name>A0A2K9LHK5_9GAMM</name>
<evidence type="ECO:0000256" key="4">
    <source>
        <dbReference type="RuleBase" id="RU362073"/>
    </source>
</evidence>
<dbReference type="GO" id="GO:0005198">
    <property type="term" value="F:structural molecule activity"/>
    <property type="evidence" value="ECO:0007669"/>
    <property type="project" value="UniProtKB-UniRule"/>
</dbReference>
<dbReference type="Pfam" id="PF00700">
    <property type="entry name" value="Flagellin_C"/>
    <property type="match status" value="1"/>
</dbReference>
<dbReference type="InterPro" id="IPR001029">
    <property type="entry name" value="Flagellin_N"/>
</dbReference>
<dbReference type="Pfam" id="PF00669">
    <property type="entry name" value="Flagellin_N"/>
    <property type="match status" value="1"/>
</dbReference>
<evidence type="ECO:0000313" key="8">
    <source>
        <dbReference type="Proteomes" id="UP000235116"/>
    </source>
</evidence>
<dbReference type="EMBL" id="CP022684">
    <property type="protein sequence ID" value="AUM11641.1"/>
    <property type="molecule type" value="Genomic_DNA"/>
</dbReference>
<dbReference type="InterPro" id="IPR042187">
    <property type="entry name" value="Flagellin_C_sub2"/>
</dbReference>
<dbReference type="GO" id="GO:0005576">
    <property type="term" value="C:extracellular region"/>
    <property type="evidence" value="ECO:0007669"/>
    <property type="project" value="UniProtKB-SubCell"/>
</dbReference>
<sequence>MPQIINTNISSINAQRNLNKSQGSLQTSLQRLSSGLRINGAKDDAAGLAISNRFTTQIRGLNIAVRNANDGISFAQTSESALDEITTSLQRIRDLAVQSANATNSAQDRISLQEEVNQLVSEIDRISETTTFNGNKVADGSIKSLSFQIGANAGETVQVSGVDARTSQLGSQPGVVQTTASSISGVGVDAGGTVASGFTITLGTTVGGGTLSVGVLSSSVGDYPDLQLSYAAASLTDTSLDDYGSGKAKDLAERINTLREDGVENMDGIYATAKTTYDYSDAASAVGASIDASEAYVGAGSLDNGGLNINGVDIGPVNFQERDADGSLTKAINAKSDLTGVKASIGDNGELILTAEDGRDVVVNVGEADDVETLFYGGGASSLGGATLTDDQKVGSITITANDSIILGDAAGGSTFQTDEDVSNVQATGTLANADITTVETANRTIQTVDSALGQIDSFRAGLGAIQNRFESTIRNLSAVSESLAAANSRIKDADFAAETANLSKNQVLQQAGISVLAQANALPQQALSLLG</sequence>
<dbReference type="SUPFAM" id="SSF64518">
    <property type="entry name" value="Phase 1 flagellin"/>
    <property type="match status" value="1"/>
</dbReference>
<dbReference type="InterPro" id="IPR010810">
    <property type="entry name" value="Flagellin_hook_IN_motif"/>
</dbReference>
<evidence type="ECO:0000313" key="7">
    <source>
        <dbReference type="EMBL" id="AUM11641.1"/>
    </source>
</evidence>
<dbReference type="Proteomes" id="UP000235116">
    <property type="component" value="Chromosome"/>
</dbReference>
<dbReference type="Pfam" id="PF07196">
    <property type="entry name" value="Flagellin_IN"/>
    <property type="match status" value="1"/>
</dbReference>
<evidence type="ECO:0000259" key="6">
    <source>
        <dbReference type="Pfam" id="PF00700"/>
    </source>
</evidence>
<organism evidence="7 8">
    <name type="scientific">Ketobacter alkanivorans</name>
    <dbReference type="NCBI Taxonomy" id="1917421"/>
    <lineage>
        <taxon>Bacteria</taxon>
        <taxon>Pseudomonadati</taxon>
        <taxon>Pseudomonadota</taxon>
        <taxon>Gammaproteobacteria</taxon>
        <taxon>Pseudomonadales</taxon>
        <taxon>Ketobacteraceae</taxon>
        <taxon>Ketobacter</taxon>
    </lineage>
</organism>
<evidence type="ECO:0000256" key="3">
    <source>
        <dbReference type="ARBA" id="ARBA00023143"/>
    </source>
</evidence>
<dbReference type="Gene3D" id="3.30.70.2120">
    <property type="match status" value="1"/>
</dbReference>
<dbReference type="InterPro" id="IPR001492">
    <property type="entry name" value="Flagellin"/>
</dbReference>
<accession>A0A2K9LHK5</accession>
<dbReference type="PANTHER" id="PTHR42792:SF2">
    <property type="entry name" value="FLAGELLIN"/>
    <property type="match status" value="1"/>
</dbReference>
<dbReference type="AlphaFoldDB" id="A0A2K9LHK5"/>
<dbReference type="Gene3D" id="6.10.280.190">
    <property type="match status" value="1"/>
</dbReference>
<keyword evidence="7" id="KW-0969">Cilium</keyword>
<dbReference type="InterPro" id="IPR046358">
    <property type="entry name" value="Flagellin_C"/>
</dbReference>
<evidence type="ECO:0000256" key="2">
    <source>
        <dbReference type="ARBA" id="ARBA00022525"/>
    </source>
</evidence>
<dbReference type="PRINTS" id="PR00207">
    <property type="entry name" value="FLAGELLIN"/>
</dbReference>
<dbReference type="KEGG" id="kak:Kalk_04050"/>
<reference evidence="8" key="1">
    <citation type="submission" date="2017-08" db="EMBL/GenBank/DDBJ databases">
        <title>Direct submision.</title>
        <authorList>
            <person name="Kim S.-J."/>
            <person name="Rhee S.-K."/>
        </authorList>
    </citation>
    <scope>NUCLEOTIDE SEQUENCE [LARGE SCALE GENOMIC DNA]</scope>
    <source>
        <strain evidence="8">GI5</strain>
    </source>
</reference>
<keyword evidence="7" id="KW-0282">Flagellum</keyword>